<reference evidence="3" key="1">
    <citation type="journal article" date="2015" name="Nature">
        <title>Complex archaea that bridge the gap between prokaryotes and eukaryotes.</title>
        <authorList>
            <person name="Spang A."/>
            <person name="Saw J.H."/>
            <person name="Jorgensen S.L."/>
            <person name="Zaremba-Niedzwiedzka K."/>
            <person name="Martijn J."/>
            <person name="Lind A.E."/>
            <person name="van Eijk R."/>
            <person name="Schleper C."/>
            <person name="Guy L."/>
            <person name="Ettema T.J."/>
        </authorList>
    </citation>
    <scope>NUCLEOTIDE SEQUENCE</scope>
</reference>
<dbReference type="AlphaFoldDB" id="A0A0F9S7H1"/>
<dbReference type="EMBL" id="LAZR01000542">
    <property type="protein sequence ID" value="KKN64845.1"/>
    <property type="molecule type" value="Genomic_DNA"/>
</dbReference>
<dbReference type="InterPro" id="IPR036465">
    <property type="entry name" value="vWFA_dom_sf"/>
</dbReference>
<accession>A0A0F9S7H1</accession>
<dbReference type="InterPro" id="IPR002035">
    <property type="entry name" value="VWF_A"/>
</dbReference>
<proteinExistence type="predicted"/>
<dbReference type="CDD" id="cd00198">
    <property type="entry name" value="vWFA"/>
    <property type="match status" value="1"/>
</dbReference>
<comment type="caution">
    <text evidence="3">The sequence shown here is derived from an EMBL/GenBank/DDBJ whole genome shotgun (WGS) entry which is preliminary data.</text>
</comment>
<feature type="region of interest" description="Disordered" evidence="1">
    <location>
        <begin position="227"/>
        <end position="259"/>
    </location>
</feature>
<name>A0A0F9S7H1_9ZZZZ</name>
<evidence type="ECO:0000313" key="3">
    <source>
        <dbReference type="EMBL" id="KKN64845.1"/>
    </source>
</evidence>
<organism evidence="3">
    <name type="scientific">marine sediment metagenome</name>
    <dbReference type="NCBI Taxonomy" id="412755"/>
    <lineage>
        <taxon>unclassified sequences</taxon>
        <taxon>metagenomes</taxon>
        <taxon>ecological metagenomes</taxon>
    </lineage>
</organism>
<feature type="domain" description="VWFA" evidence="2">
    <location>
        <begin position="16"/>
        <end position="165"/>
    </location>
</feature>
<sequence>MPKPKNFTNKRLLVGIVLDRSSSMGTIKDVTISGTNEQFSALRDSDDAANTFVAFSTFNNQVTPVFHDGSKEKNPTLVPVTSLKDLTEADYRPSGMTAMFDGVSDMIDFLSAEAAHVDDVLVVVISDGAENASKTTSEKLASKVKELQDAGWNFTYIGANQDLTQVQAQLGFHSGNMLSFDANVDGSINMNATVANAMSTYTATRSHSIASGNTGRVTTHALYAMPDPDEGQELAVDSASGGDGDLVVESTTGGDDTAS</sequence>
<feature type="compositionally biased region" description="Polar residues" evidence="1">
    <location>
        <begin position="249"/>
        <end position="259"/>
    </location>
</feature>
<dbReference type="Gene3D" id="3.40.50.410">
    <property type="entry name" value="von Willebrand factor, type A domain"/>
    <property type="match status" value="1"/>
</dbReference>
<dbReference type="SUPFAM" id="SSF53300">
    <property type="entry name" value="vWA-like"/>
    <property type="match status" value="1"/>
</dbReference>
<dbReference type="Pfam" id="PF00092">
    <property type="entry name" value="VWA"/>
    <property type="match status" value="1"/>
</dbReference>
<protein>
    <recommendedName>
        <fullName evidence="2">VWFA domain-containing protein</fullName>
    </recommendedName>
</protein>
<evidence type="ECO:0000259" key="2">
    <source>
        <dbReference type="Pfam" id="PF00092"/>
    </source>
</evidence>
<gene>
    <name evidence="3" type="ORF">LCGC14_0487650</name>
</gene>
<evidence type="ECO:0000256" key="1">
    <source>
        <dbReference type="SAM" id="MobiDB-lite"/>
    </source>
</evidence>